<protein>
    <recommendedName>
        <fullName evidence="3">Major facilitator superfamily (MFS) profile domain-containing protein</fullName>
    </recommendedName>
</protein>
<dbReference type="AlphaFoldDB" id="A0A381TEC0"/>
<keyword evidence="1" id="KW-0472">Membrane</keyword>
<evidence type="ECO:0008006" key="3">
    <source>
        <dbReference type="Google" id="ProtNLM"/>
    </source>
</evidence>
<organism evidence="2">
    <name type="scientific">marine metagenome</name>
    <dbReference type="NCBI Taxonomy" id="408172"/>
    <lineage>
        <taxon>unclassified sequences</taxon>
        <taxon>metagenomes</taxon>
        <taxon>ecological metagenomes</taxon>
    </lineage>
</organism>
<keyword evidence="1" id="KW-0812">Transmembrane</keyword>
<reference evidence="2" key="1">
    <citation type="submission" date="2018-05" db="EMBL/GenBank/DDBJ databases">
        <authorList>
            <person name="Lanie J.A."/>
            <person name="Ng W.-L."/>
            <person name="Kazmierczak K.M."/>
            <person name="Andrzejewski T.M."/>
            <person name="Davidsen T.M."/>
            <person name="Wayne K.J."/>
            <person name="Tettelin H."/>
            <person name="Glass J.I."/>
            <person name="Rusch D."/>
            <person name="Podicherti R."/>
            <person name="Tsui H.-C.T."/>
            <person name="Winkler M.E."/>
        </authorList>
    </citation>
    <scope>NUCLEOTIDE SEQUENCE</scope>
</reference>
<name>A0A381TEC0_9ZZZZ</name>
<feature type="transmembrane region" description="Helical" evidence="1">
    <location>
        <begin position="24"/>
        <end position="44"/>
    </location>
</feature>
<gene>
    <name evidence="2" type="ORF">METZ01_LOCUS65931</name>
</gene>
<dbReference type="InterPro" id="IPR036259">
    <property type="entry name" value="MFS_trans_sf"/>
</dbReference>
<sequence>MSAGLASIMTLVAELRNELGFSEAGIGLAIGSGFGAAFVATLVMAPHADRGKAPRLLQVGIALGICGLVLLAVGDQL</sequence>
<dbReference type="Gene3D" id="1.20.1250.20">
    <property type="entry name" value="MFS general substrate transporter like domains"/>
    <property type="match status" value="1"/>
</dbReference>
<feature type="transmembrane region" description="Helical" evidence="1">
    <location>
        <begin position="56"/>
        <end position="74"/>
    </location>
</feature>
<proteinExistence type="predicted"/>
<feature type="non-terminal residue" evidence="2">
    <location>
        <position position="77"/>
    </location>
</feature>
<accession>A0A381TEC0</accession>
<dbReference type="SUPFAM" id="SSF103473">
    <property type="entry name" value="MFS general substrate transporter"/>
    <property type="match status" value="1"/>
</dbReference>
<dbReference type="EMBL" id="UINC01004267">
    <property type="protein sequence ID" value="SVA13077.1"/>
    <property type="molecule type" value="Genomic_DNA"/>
</dbReference>
<keyword evidence="1" id="KW-1133">Transmembrane helix</keyword>
<evidence type="ECO:0000256" key="1">
    <source>
        <dbReference type="SAM" id="Phobius"/>
    </source>
</evidence>
<evidence type="ECO:0000313" key="2">
    <source>
        <dbReference type="EMBL" id="SVA13077.1"/>
    </source>
</evidence>